<comment type="caution">
    <text evidence="1">The sequence shown here is derived from an EMBL/GenBank/DDBJ whole genome shotgun (WGS) entry which is preliminary data.</text>
</comment>
<reference evidence="1 2" key="1">
    <citation type="submission" date="2020-08" db="EMBL/GenBank/DDBJ databases">
        <title>Genomic Encyclopedia of Type Strains, Phase IV (KMG-V): Genome sequencing to study the core and pangenomes of soil and plant-associated prokaryotes.</title>
        <authorList>
            <person name="Whitman W."/>
        </authorList>
    </citation>
    <scope>NUCLEOTIDE SEQUENCE [LARGE SCALE GENOMIC DNA]</scope>
    <source>
        <strain evidence="1 2">SEMIA 414</strain>
    </source>
</reference>
<proteinExistence type="predicted"/>
<evidence type="ECO:0000313" key="1">
    <source>
        <dbReference type="EMBL" id="MBB4441588.1"/>
    </source>
</evidence>
<gene>
    <name evidence="1" type="ORF">GGE15_004877</name>
</gene>
<organism evidence="1 2">
    <name type="scientific">Rhizobium esperanzae</name>
    <dbReference type="NCBI Taxonomy" id="1967781"/>
    <lineage>
        <taxon>Bacteria</taxon>
        <taxon>Pseudomonadati</taxon>
        <taxon>Pseudomonadota</taxon>
        <taxon>Alphaproteobacteria</taxon>
        <taxon>Hyphomicrobiales</taxon>
        <taxon>Rhizobiaceae</taxon>
        <taxon>Rhizobium/Agrobacterium group</taxon>
        <taxon>Rhizobium</taxon>
    </lineage>
</organism>
<sequence length="37" mass="4102">MKQQKRILVNNPRKLDYDQAWAIYASALAGRGPAAGE</sequence>
<name>A0A7W6UNR5_9HYPH</name>
<dbReference type="AlphaFoldDB" id="A0A7W6UNR5"/>
<evidence type="ECO:0000313" key="2">
    <source>
        <dbReference type="Proteomes" id="UP000533724"/>
    </source>
</evidence>
<dbReference type="EMBL" id="JACIHI010000012">
    <property type="protein sequence ID" value="MBB4441588.1"/>
    <property type="molecule type" value="Genomic_DNA"/>
</dbReference>
<dbReference type="Proteomes" id="UP000533724">
    <property type="component" value="Unassembled WGS sequence"/>
</dbReference>
<accession>A0A7W6UNR5</accession>
<protein>
    <submittedName>
        <fullName evidence="1">Uncharacterized protein</fullName>
    </submittedName>
</protein>